<protein>
    <submittedName>
        <fullName evidence="1">Uncharacterized protein</fullName>
    </submittedName>
</protein>
<reference evidence="1 2" key="1">
    <citation type="submission" date="2015-01" db="EMBL/GenBank/DDBJ databases">
        <title>The Genome Sequence of Capronia semiimmersa CBS27337.</title>
        <authorList>
            <consortium name="The Broad Institute Genomics Platform"/>
            <person name="Cuomo C."/>
            <person name="de Hoog S."/>
            <person name="Gorbushina A."/>
            <person name="Stielow B."/>
            <person name="Teixiera M."/>
            <person name="Abouelleil A."/>
            <person name="Chapman S.B."/>
            <person name="Priest M."/>
            <person name="Young S.K."/>
            <person name="Wortman J."/>
            <person name="Nusbaum C."/>
            <person name="Birren B."/>
        </authorList>
    </citation>
    <scope>NUCLEOTIDE SEQUENCE [LARGE SCALE GENOMIC DNA]</scope>
    <source>
        <strain evidence="1 2">CBS 27337</strain>
    </source>
</reference>
<organism evidence="1 2">
    <name type="scientific">Phialophora macrospora</name>
    <dbReference type="NCBI Taxonomy" id="1851006"/>
    <lineage>
        <taxon>Eukaryota</taxon>
        <taxon>Fungi</taxon>
        <taxon>Dikarya</taxon>
        <taxon>Ascomycota</taxon>
        <taxon>Pezizomycotina</taxon>
        <taxon>Eurotiomycetes</taxon>
        <taxon>Chaetothyriomycetidae</taxon>
        <taxon>Chaetothyriales</taxon>
        <taxon>Herpotrichiellaceae</taxon>
        <taxon>Phialophora</taxon>
    </lineage>
</organism>
<evidence type="ECO:0000313" key="2">
    <source>
        <dbReference type="Proteomes" id="UP000054266"/>
    </source>
</evidence>
<proteinExistence type="predicted"/>
<dbReference type="Proteomes" id="UP000054266">
    <property type="component" value="Unassembled WGS sequence"/>
</dbReference>
<gene>
    <name evidence="1" type="ORF">PV04_02144</name>
</gene>
<sequence>MASSEEKRELFKRPLKKAPTCDKAVASKSNVHFIQPQSQDQRVTVFDSSITFEPFLDSVGLENLRKRQQVDAKAETSGTKG</sequence>
<dbReference type="AlphaFoldDB" id="A0A0D2E643"/>
<name>A0A0D2E643_9EURO</name>
<accession>A0A0D2E643</accession>
<dbReference type="HOGENOM" id="CLU_177929_0_0_1"/>
<keyword evidence="2" id="KW-1185">Reference proteome</keyword>
<dbReference type="EMBL" id="KN846957">
    <property type="protein sequence ID" value="KIW69817.1"/>
    <property type="molecule type" value="Genomic_DNA"/>
</dbReference>
<evidence type="ECO:0000313" key="1">
    <source>
        <dbReference type="EMBL" id="KIW69817.1"/>
    </source>
</evidence>